<evidence type="ECO:0000313" key="2">
    <source>
        <dbReference type="EMBL" id="BAU45631.1"/>
    </source>
</evidence>
<protein>
    <submittedName>
        <fullName evidence="2">Triple gene block protein2</fullName>
    </submittedName>
</protein>
<dbReference type="EMBL" id="LC107515">
    <property type="protein sequence ID" value="BAU45631.1"/>
    <property type="molecule type" value="Genomic_RNA"/>
</dbReference>
<sequence>MSGLPHSLTPPADHSKAVLAAVVGVSLALIINSFLVYRLPSPGDNIHNLPFGGSYRDGTKSIHYNSSRAQNTVSGVSPLLIVLILSALIYALSCRGGRGNTRLHRCPCCS</sequence>
<gene>
    <name evidence="2" type="primary">TGBp2</name>
</gene>
<reference evidence="2" key="1">
    <citation type="journal article" date="2016" name="Genome Announc.">
        <title>Complete Genome Sequence of Alternanthera mosaic virus, Isolated from Achyranthes bidentata in Asia.</title>
        <authorList>
            <person name="Iwabuchi N."/>
            <person name="Yoshida T."/>
            <person name="Yusa A."/>
            <person name="Nishida S."/>
            <person name="Tanno K."/>
            <person name="Keima T."/>
            <person name="Nijo T."/>
            <person name="Yamaji Y."/>
            <person name="Namba S."/>
        </authorList>
    </citation>
    <scope>NUCLEOTIDE SEQUENCE</scope>
    <source>
        <strain evidence="2">Ac</strain>
    </source>
</reference>
<feature type="transmembrane region" description="Helical" evidence="1">
    <location>
        <begin position="73"/>
        <end position="92"/>
    </location>
</feature>
<keyword evidence="1" id="KW-0812">Transmembrane</keyword>
<dbReference type="Pfam" id="PF01307">
    <property type="entry name" value="Plant_vir_prot"/>
    <property type="match status" value="1"/>
</dbReference>
<evidence type="ECO:0000256" key="1">
    <source>
        <dbReference type="SAM" id="Phobius"/>
    </source>
</evidence>
<feature type="transmembrane region" description="Helical" evidence="1">
    <location>
        <begin position="17"/>
        <end position="37"/>
    </location>
</feature>
<organism evidence="2">
    <name type="scientific">Potexvirus alternantherae</name>
    <dbReference type="NCBI Taxonomy" id="85454"/>
    <lineage>
        <taxon>Viruses</taxon>
        <taxon>Riboviria</taxon>
        <taxon>Orthornavirae</taxon>
        <taxon>Kitrinoviricota</taxon>
        <taxon>Alsuviricetes</taxon>
        <taxon>Tymovirales</taxon>
        <taxon>Alphaflexiviridae</taxon>
        <taxon>Potexvirus</taxon>
    </lineage>
</organism>
<proteinExistence type="predicted"/>
<keyword evidence="1" id="KW-1133">Transmembrane helix</keyword>
<accession>A0A125SVE4</accession>
<name>A0A125SVE4_9VIRU</name>
<dbReference type="InterPro" id="IPR001896">
    <property type="entry name" value="Plant_vir_prot"/>
</dbReference>
<keyword evidence="1" id="KW-0472">Membrane</keyword>